<protein>
    <recommendedName>
        <fullName evidence="4">Lipoprotein</fullName>
    </recommendedName>
</protein>
<evidence type="ECO:0000313" key="3">
    <source>
        <dbReference type="Proteomes" id="UP000309673"/>
    </source>
</evidence>
<dbReference type="OrthoDB" id="2657915at2"/>
<evidence type="ECO:0008006" key="4">
    <source>
        <dbReference type="Google" id="ProtNLM"/>
    </source>
</evidence>
<accession>A0A4U0F365</accession>
<dbReference type="Proteomes" id="UP000309673">
    <property type="component" value="Unassembled WGS sequence"/>
</dbReference>
<evidence type="ECO:0000256" key="1">
    <source>
        <dbReference type="SAM" id="SignalP"/>
    </source>
</evidence>
<organism evidence="2 3">
    <name type="scientific">Cohnella pontilimi</name>
    <dbReference type="NCBI Taxonomy" id="2564100"/>
    <lineage>
        <taxon>Bacteria</taxon>
        <taxon>Bacillati</taxon>
        <taxon>Bacillota</taxon>
        <taxon>Bacilli</taxon>
        <taxon>Bacillales</taxon>
        <taxon>Paenibacillaceae</taxon>
        <taxon>Cohnella</taxon>
    </lineage>
</organism>
<keyword evidence="1" id="KW-0732">Signal</keyword>
<dbReference type="EMBL" id="SUPK01000011">
    <property type="protein sequence ID" value="TJY38923.1"/>
    <property type="molecule type" value="Genomic_DNA"/>
</dbReference>
<keyword evidence="3" id="KW-1185">Reference proteome</keyword>
<proteinExistence type="predicted"/>
<evidence type="ECO:0000313" key="2">
    <source>
        <dbReference type="EMBL" id="TJY38923.1"/>
    </source>
</evidence>
<name>A0A4U0F365_9BACL</name>
<dbReference type="Gene3D" id="2.50.20.20">
    <property type="match status" value="1"/>
</dbReference>
<reference evidence="2 3" key="1">
    <citation type="submission" date="2019-04" db="EMBL/GenBank/DDBJ databases">
        <title>Cohnella sp. nov., isolated from soil.</title>
        <authorList>
            <person name="Kim W."/>
        </authorList>
    </citation>
    <scope>NUCLEOTIDE SEQUENCE [LARGE SCALE GENOMIC DNA]</scope>
    <source>
        <strain evidence="2 3">CAU 1483</strain>
    </source>
</reference>
<dbReference type="AlphaFoldDB" id="A0A4U0F365"/>
<dbReference type="RefSeq" id="WP_136779466.1">
    <property type="nucleotide sequence ID" value="NZ_SUPK01000011.1"/>
</dbReference>
<sequence length="361" mass="40057">MVKSKVWLSTISLMLTAALLLAGCNSNKSPKEALQSSMTKSAEMKSYSFQGSMKVEDLKIPTAEGEDPAATGMIMSMLKSADISWTGAYRADPMQVEMKLNVALKGDMSINVNVPLVMTKDKMWFKIPNTPFFPVPEKLKDKFVEVDLKKLAEESGQPLPNLDPGKSQQMANDMLGIVFKHVDEKQYLSDVKAKDAGLPQDADVKQVIQFKLTKDQVEPFLKMVIEKIAPEVIDLFSKNEEYRKLLQLKPEDLDAAKKQLETAKGEDLSKSMEEFKKTVKSLEVVSNIGIDKKDYPAYTDIRAKADFDVAGQTGTAAIKVVSEMKDINKDVKLEYPDGPKDSVSMDEFQQEMDTAFGGSGL</sequence>
<gene>
    <name evidence="2" type="ORF">E5161_18995</name>
</gene>
<comment type="caution">
    <text evidence="2">The sequence shown here is derived from an EMBL/GenBank/DDBJ whole genome shotgun (WGS) entry which is preliminary data.</text>
</comment>
<dbReference type="PROSITE" id="PS51257">
    <property type="entry name" value="PROKAR_LIPOPROTEIN"/>
    <property type="match status" value="1"/>
</dbReference>
<feature type="signal peptide" evidence="1">
    <location>
        <begin position="1"/>
        <end position="22"/>
    </location>
</feature>
<feature type="chain" id="PRO_5039349402" description="Lipoprotein" evidence="1">
    <location>
        <begin position="23"/>
        <end position="361"/>
    </location>
</feature>